<dbReference type="InterPro" id="IPR011990">
    <property type="entry name" value="TPR-like_helical_dom_sf"/>
</dbReference>
<evidence type="ECO:0000313" key="8">
    <source>
        <dbReference type="Proteomes" id="UP001108240"/>
    </source>
</evidence>
<proteinExistence type="predicted"/>
<dbReference type="PROSITE" id="PS50089">
    <property type="entry name" value="ZF_RING_2"/>
    <property type="match status" value="2"/>
</dbReference>
<dbReference type="InterPro" id="IPR001841">
    <property type="entry name" value="Znf_RING"/>
</dbReference>
<dbReference type="AlphaFoldDB" id="A0A8C1B1Y3"/>
<dbReference type="SUPFAM" id="SSF88697">
    <property type="entry name" value="PUA domain-like"/>
    <property type="match status" value="1"/>
</dbReference>
<protein>
    <submittedName>
        <fullName evidence="7">LON peptidase N-terminal domain and ring finger 4</fullName>
    </submittedName>
</protein>
<dbReference type="GeneTree" id="ENSGT00440000033329"/>
<evidence type="ECO:0000313" key="7">
    <source>
        <dbReference type="Ensembl" id="ENSCCRP00000026812.2"/>
    </source>
</evidence>
<feature type="domain" description="RING-type" evidence="5">
    <location>
        <begin position="6"/>
        <end position="42"/>
    </location>
</feature>
<reference evidence="7" key="2">
    <citation type="submission" date="2025-09" db="UniProtKB">
        <authorList>
            <consortium name="Ensembl"/>
        </authorList>
    </citation>
    <scope>IDENTIFICATION</scope>
</reference>
<dbReference type="Pfam" id="PF02190">
    <property type="entry name" value="LON_substr_bdg"/>
    <property type="match status" value="1"/>
</dbReference>
<dbReference type="InterPro" id="IPR017907">
    <property type="entry name" value="Znf_RING_CS"/>
</dbReference>
<dbReference type="Gene3D" id="1.25.40.10">
    <property type="entry name" value="Tetratricopeptide repeat domain"/>
    <property type="match status" value="1"/>
</dbReference>
<evidence type="ECO:0000256" key="1">
    <source>
        <dbReference type="ARBA" id="ARBA00022723"/>
    </source>
</evidence>
<keyword evidence="8" id="KW-1185">Reference proteome</keyword>
<dbReference type="SMART" id="SM00464">
    <property type="entry name" value="LON"/>
    <property type="match status" value="1"/>
</dbReference>
<organism evidence="7 8">
    <name type="scientific">Cyprinus carpio carpio</name>
    <dbReference type="NCBI Taxonomy" id="630221"/>
    <lineage>
        <taxon>Eukaryota</taxon>
        <taxon>Metazoa</taxon>
        <taxon>Chordata</taxon>
        <taxon>Craniata</taxon>
        <taxon>Vertebrata</taxon>
        <taxon>Euteleostomi</taxon>
        <taxon>Actinopterygii</taxon>
        <taxon>Neopterygii</taxon>
        <taxon>Teleostei</taxon>
        <taxon>Ostariophysi</taxon>
        <taxon>Cypriniformes</taxon>
        <taxon>Cyprinidae</taxon>
        <taxon>Cyprininae</taxon>
        <taxon>Cyprinus</taxon>
    </lineage>
</organism>
<dbReference type="OMA" id="RIKCHIL"/>
<dbReference type="PANTHER" id="PTHR23327">
    <property type="entry name" value="RING FINGER PROTEIN 127"/>
    <property type="match status" value="1"/>
</dbReference>
<accession>A0A8C1B1Y3</accession>
<name>A0A8C1B1Y3_CYPCA</name>
<dbReference type="PANTHER" id="PTHR23327:SF6">
    <property type="entry name" value="LON PEPTIDASE N-TERMINAL DOMAIN AND RING FINGER PROTEIN 1 ISOFORM X1"/>
    <property type="match status" value="1"/>
</dbReference>
<evidence type="ECO:0000256" key="2">
    <source>
        <dbReference type="ARBA" id="ARBA00022771"/>
    </source>
</evidence>
<evidence type="ECO:0000256" key="3">
    <source>
        <dbReference type="ARBA" id="ARBA00022833"/>
    </source>
</evidence>
<reference evidence="7" key="1">
    <citation type="submission" date="2025-08" db="UniProtKB">
        <authorList>
            <consortium name="Ensembl"/>
        </authorList>
    </citation>
    <scope>IDENTIFICATION</scope>
</reference>
<dbReference type="Gene3D" id="3.30.40.10">
    <property type="entry name" value="Zinc/RING finger domain, C3HC4 (zinc finger)"/>
    <property type="match status" value="2"/>
</dbReference>
<dbReference type="PROSITE" id="PS00518">
    <property type="entry name" value="ZF_RING_1"/>
    <property type="match status" value="2"/>
</dbReference>
<dbReference type="Pfam" id="PF13445">
    <property type="entry name" value="zf-RING_UBOX"/>
    <property type="match status" value="1"/>
</dbReference>
<dbReference type="SUPFAM" id="SSF48452">
    <property type="entry name" value="TPR-like"/>
    <property type="match status" value="1"/>
</dbReference>
<dbReference type="GO" id="GO:0008270">
    <property type="term" value="F:zinc ion binding"/>
    <property type="evidence" value="ECO:0007669"/>
    <property type="project" value="UniProtKB-KW"/>
</dbReference>
<dbReference type="Gene3D" id="2.30.130.40">
    <property type="entry name" value="LON domain-like"/>
    <property type="match status" value="1"/>
</dbReference>
<evidence type="ECO:0000259" key="5">
    <source>
        <dbReference type="PROSITE" id="PS50089"/>
    </source>
</evidence>
<dbReference type="Proteomes" id="UP001108240">
    <property type="component" value="Unplaced"/>
</dbReference>
<feature type="domain" description="RING-type" evidence="5">
    <location>
        <begin position="321"/>
        <end position="359"/>
    </location>
</feature>
<keyword evidence="3" id="KW-0862">Zinc</keyword>
<dbReference type="Ensembl" id="ENSCCRT00000029078.2">
    <property type="protein sequence ID" value="ENSCCRP00000026812.2"/>
    <property type="gene ID" value="ENSCCRG00000014538.2"/>
</dbReference>
<dbReference type="InterPro" id="IPR015947">
    <property type="entry name" value="PUA-like_sf"/>
</dbReference>
<dbReference type="GO" id="GO:0005737">
    <property type="term" value="C:cytoplasm"/>
    <property type="evidence" value="ECO:0007669"/>
    <property type="project" value="UniProtKB-ARBA"/>
</dbReference>
<sequence length="646" mass="74152">MDLLECPICLFLMCEPVTMSCGHSFCRRCMGAFLPSRCPTCKERLKQRDAKNIKNNVLLFSVIEKCCPEETKMKCHIQEKLKTSEFTEALRIADEGIEMGVGRNAFAECCYSQSDNVHLIPEDVSLKVWRAEACMGLRRFSDALRDLDDLCCVRPNWTEGFFRKGNVLLEMGRRTEALIQFYRCLKQQSDFAPAKNQIKKILEAEGMAVPEEVPRMLHVVSEYLQDLCPITSSVSPLCPDAQRYSHNNTAGQSDPVQNATKVKHGTSSECCLSLCQAVSFLPTAEDDEELMMKREEKQNRGVCSVARESCLSVLTVSDFECPLCIRLFYEPVTTPCGHTFCKNCIERSLDHNLRCPLCKQPLQEYFKNRKYNPTVLLHEIMSRLFPQPLAERKQVHEAEMAELSNLTKDIPIFVCTVAYPGIPCPLHIFEPRYRLMMRRCMETGTKKFGMCSYEHGKGFADYGCMLDILDLDLLPDGRSYVDTVGGSRFRVLRRGQRDGYHTADIEYLEDHKIKGIVHPKMKICLPTRRLKKRRTCSGQFRHCGESEVEGAELELLQLLHDSVYQQAREWYHRLNSRIQEQITRQYGIMPEKEDDIQASANGPAWCWWLLSVLQLDPAYQTTVLSLTSLKDRLGHLRIVLEYFSQS</sequence>
<keyword evidence="1" id="KW-0479">Metal-binding</keyword>
<dbReference type="InterPro" id="IPR027370">
    <property type="entry name" value="Znf-RING_euk"/>
</dbReference>
<dbReference type="SMART" id="SM00184">
    <property type="entry name" value="RING"/>
    <property type="match status" value="2"/>
</dbReference>
<feature type="domain" description="Lon N-terminal" evidence="6">
    <location>
        <begin position="400"/>
        <end position="644"/>
    </location>
</feature>
<dbReference type="CDD" id="cd16514">
    <property type="entry name" value="RING-HC_LONFs_rpt2"/>
    <property type="match status" value="1"/>
</dbReference>
<evidence type="ECO:0000259" key="6">
    <source>
        <dbReference type="PROSITE" id="PS51787"/>
    </source>
</evidence>
<dbReference type="InterPro" id="IPR003111">
    <property type="entry name" value="Lon_prtase_N"/>
</dbReference>
<dbReference type="InterPro" id="IPR013083">
    <property type="entry name" value="Znf_RING/FYVE/PHD"/>
</dbReference>
<dbReference type="SUPFAM" id="SSF57850">
    <property type="entry name" value="RING/U-box"/>
    <property type="match status" value="2"/>
</dbReference>
<evidence type="ECO:0000256" key="4">
    <source>
        <dbReference type="PROSITE-ProRule" id="PRU00175"/>
    </source>
</evidence>
<dbReference type="PROSITE" id="PS51787">
    <property type="entry name" value="LON_N"/>
    <property type="match status" value="1"/>
</dbReference>
<dbReference type="Pfam" id="PF13923">
    <property type="entry name" value="zf-C3HC4_2"/>
    <property type="match status" value="1"/>
</dbReference>
<keyword evidence="2 4" id="KW-0863">Zinc-finger</keyword>
<dbReference type="InterPro" id="IPR046336">
    <property type="entry name" value="Lon_prtase_N_sf"/>
</dbReference>